<feature type="chain" id="PRO_5003411210" description="Peptidase S55 domain-containing protein" evidence="2">
    <location>
        <begin position="36"/>
        <end position="676"/>
    </location>
</feature>
<evidence type="ECO:0000259" key="3">
    <source>
        <dbReference type="PROSITE" id="PS51494"/>
    </source>
</evidence>
<dbReference type="Proteomes" id="UP000010111">
    <property type="component" value="Chromosome"/>
</dbReference>
<evidence type="ECO:0000256" key="2">
    <source>
        <dbReference type="SAM" id="SignalP"/>
    </source>
</evidence>
<gene>
    <name evidence="4" type="ORF">MELS_0911</name>
</gene>
<feature type="domain" description="Peptidase S55" evidence="3">
    <location>
        <begin position="1"/>
        <end position="152"/>
    </location>
</feature>
<organism evidence="4 5">
    <name type="scientific">Megasphaera elsdenii DSM 20460</name>
    <dbReference type="NCBI Taxonomy" id="1064535"/>
    <lineage>
        <taxon>Bacteria</taxon>
        <taxon>Bacillati</taxon>
        <taxon>Bacillota</taxon>
        <taxon>Negativicutes</taxon>
        <taxon>Veillonellales</taxon>
        <taxon>Veillonellaceae</taxon>
        <taxon>Megasphaera</taxon>
    </lineage>
</organism>
<dbReference type="RefSeq" id="WP_014015867.1">
    <property type="nucleotide sequence ID" value="NC_015873.1"/>
</dbReference>
<evidence type="ECO:0000313" key="4">
    <source>
        <dbReference type="EMBL" id="CCC73133.1"/>
    </source>
</evidence>
<dbReference type="SUPFAM" id="SSF50494">
    <property type="entry name" value="Trypsin-like serine proteases"/>
    <property type="match status" value="1"/>
</dbReference>
<keyword evidence="2" id="KW-0732">Signal</keyword>
<dbReference type="STRING" id="1064535.MELS_0911"/>
<name>G0VNV5_MEGEL</name>
<dbReference type="PROSITE" id="PS51494">
    <property type="entry name" value="SPOIVB"/>
    <property type="match status" value="1"/>
</dbReference>
<dbReference type="eggNOG" id="COG3064">
    <property type="taxonomic scope" value="Bacteria"/>
</dbReference>
<dbReference type="AlphaFoldDB" id="G0VNV5"/>
<protein>
    <recommendedName>
        <fullName evidence="3">Peptidase S55 domain-containing protein</fullName>
    </recommendedName>
</protein>
<keyword evidence="5" id="KW-1185">Reference proteome</keyword>
<dbReference type="HOGENOM" id="CLU_023510_0_0_9"/>
<feature type="region of interest" description="Disordered" evidence="1">
    <location>
        <begin position="549"/>
        <end position="581"/>
    </location>
</feature>
<feature type="region of interest" description="Disordered" evidence="1">
    <location>
        <begin position="617"/>
        <end position="676"/>
    </location>
</feature>
<feature type="compositionally biased region" description="Acidic residues" evidence="1">
    <location>
        <begin position="619"/>
        <end position="628"/>
    </location>
</feature>
<dbReference type="InterPro" id="IPR008763">
    <property type="entry name" value="Peptidase_S55"/>
</dbReference>
<evidence type="ECO:0000313" key="5">
    <source>
        <dbReference type="Proteomes" id="UP000010111"/>
    </source>
</evidence>
<dbReference type="InterPro" id="IPR009003">
    <property type="entry name" value="Peptidase_S1_PA"/>
</dbReference>
<sequence>MRYTLMQKFSALRRTLGRVCLTAALSCILAISAQAQGFMNVSEVQPGMTGYAKTVVHGTTIDTFPVEILGVMKNSGPSGDLILAKFSGPLIEETGGIAQGMSGSPVYINGKLLGAVAYGWSFTNSRVGMITPINDMLKLWNVPTKEEIRPFNARESSLIPIATPLMTSGFDSLSTAWMQSKLPNYNFMPVDTASASSDSTALPLEPGSSVAAAFVNGDMKMGAIGTVTYVDNDHIVAFGHPFLKKGSINYFMHNAYIFTIVNNLSSSFKLGSIGAEVGKITQDRGAGIGGQYGYLAPGIPVVIKARDTDTDTAMTKRVKIIEDNELTPVLAATTVYNTVNKTIDRTGGGTATLSYTIRSSNGRDKDITRHNMYYSEDNINEKSIDELYNVLDILKHNEFIDYPILDINMTVDITQARKSATIVDASAAPVVVSPGDTVYFKVKLHPYRGVDEVKTMSFTVPKNQPLGDMTLEVRGGGVIPLPYLIEKQRYNLTDEIVQRLRHYKDFKELKKEIEKEDANNDLVIEILSQGVSMINENGTKVRKEKIRGKEPGTQAKDVVKPGKHAMGDDNPNDAKSSIPTPYIVKGDGQITIKVVTPEKRDAYLAKNHNINEAKAVIGDDTDGTSQDDELVKADKNGDDNKDTGKKDDKGNDKKPDKGQDKKSAEPIRTVDLDMFH</sequence>
<feature type="signal peptide" evidence="2">
    <location>
        <begin position="1"/>
        <end position="35"/>
    </location>
</feature>
<dbReference type="Pfam" id="PF05580">
    <property type="entry name" value="Peptidase_S55"/>
    <property type="match status" value="1"/>
</dbReference>
<feature type="compositionally biased region" description="Basic and acidic residues" evidence="1">
    <location>
        <begin position="629"/>
        <end position="676"/>
    </location>
</feature>
<accession>G0VNV5</accession>
<evidence type="ECO:0000256" key="1">
    <source>
        <dbReference type="SAM" id="MobiDB-lite"/>
    </source>
</evidence>
<dbReference type="GeneID" id="97491874"/>
<dbReference type="KEGG" id="med:MELS_0911"/>
<dbReference type="EMBL" id="HE576794">
    <property type="protein sequence ID" value="CCC73133.1"/>
    <property type="molecule type" value="Genomic_DNA"/>
</dbReference>
<reference evidence="4 5" key="1">
    <citation type="journal article" date="2011" name="J. Bacteriol.">
        <title>Genome Sequence of the Ruminal Bacterium Megasphaera elsdenii.</title>
        <authorList>
            <person name="Marx H."/>
            <person name="Graf A.B."/>
            <person name="Tatto N."/>
            <person name="Thallinger G.G."/>
            <person name="Mattanovich D."/>
            <person name="Sauer M."/>
        </authorList>
    </citation>
    <scope>NUCLEOTIDE SEQUENCE [LARGE SCALE GENOMIC DNA]</scope>
    <source>
        <strain evidence="4 5">DSM 20460</strain>
    </source>
</reference>
<proteinExistence type="predicted"/>